<dbReference type="NCBIfam" id="TIGR04183">
    <property type="entry name" value="Por_Secre_tail"/>
    <property type="match status" value="1"/>
</dbReference>
<evidence type="ECO:0000256" key="1">
    <source>
        <dbReference type="ARBA" id="ARBA00022729"/>
    </source>
</evidence>
<proteinExistence type="predicted"/>
<name>A0A6V6ZCF3_9FLAO</name>
<reference evidence="3 4" key="1">
    <citation type="submission" date="2020-06" db="EMBL/GenBank/DDBJ databases">
        <authorList>
            <person name="Criscuolo A."/>
        </authorList>
    </citation>
    <scope>NUCLEOTIDE SEQUENCE [LARGE SCALE GENOMIC DNA]</scope>
    <source>
        <strain evidence="4">CIP 111411</strain>
    </source>
</reference>
<dbReference type="AlphaFoldDB" id="A0A6V6ZCF3"/>
<dbReference type="Proteomes" id="UP000530060">
    <property type="component" value="Unassembled WGS sequence"/>
</dbReference>
<feature type="domain" description="Secretion system C-terminal sorting" evidence="2">
    <location>
        <begin position="188"/>
        <end position="255"/>
    </location>
</feature>
<evidence type="ECO:0000313" key="4">
    <source>
        <dbReference type="Proteomes" id="UP000530060"/>
    </source>
</evidence>
<protein>
    <recommendedName>
        <fullName evidence="2">Secretion system C-terminal sorting domain-containing protein</fullName>
    </recommendedName>
</protein>
<keyword evidence="4" id="KW-1185">Reference proteome</keyword>
<comment type="caution">
    <text evidence="3">The sequence shown here is derived from an EMBL/GenBank/DDBJ whole genome shotgun (WGS) entry which is preliminary data.</text>
</comment>
<organism evidence="3 4">
    <name type="scientific">Flavobacterium salmonis</name>
    <dbReference type="NCBI Taxonomy" id="2654844"/>
    <lineage>
        <taxon>Bacteria</taxon>
        <taxon>Pseudomonadati</taxon>
        <taxon>Bacteroidota</taxon>
        <taxon>Flavobacteriia</taxon>
        <taxon>Flavobacteriales</taxon>
        <taxon>Flavobacteriaceae</taxon>
        <taxon>Flavobacterium</taxon>
    </lineage>
</organism>
<evidence type="ECO:0000313" key="3">
    <source>
        <dbReference type="EMBL" id="CAD0009236.1"/>
    </source>
</evidence>
<accession>A0A6V6ZCF3</accession>
<sequence length="257" mass="28946">MKKITFLLLINFFFNSYSYSQLTLEHSYSSGIQKSNMSDVLGINTANGLKYYTFNRTTNIVEIYSQSHVLETSFTIPLDAGHFLSEIIFITDKLFNSDNQIEFLYKSYKIGDSNNRKLYLCNDSGVLLQNFPGKYYAGVVKDNSNNYKLIITGSEQNPATNAYDYDVYGLTGTLSAEQQDILTKKAFVFPNPSNNVINISNTSSTGKAATLQIFSVEGKKILEENHSEEEIKIDVTGFQNGVYIYKLGNKSGKFIKN</sequence>
<dbReference type="EMBL" id="CAIJDP010000090">
    <property type="protein sequence ID" value="CAD0009236.1"/>
    <property type="molecule type" value="Genomic_DNA"/>
</dbReference>
<evidence type="ECO:0000259" key="2">
    <source>
        <dbReference type="Pfam" id="PF18962"/>
    </source>
</evidence>
<keyword evidence="1" id="KW-0732">Signal</keyword>
<dbReference type="RefSeq" id="WP_078229522.1">
    <property type="nucleotide sequence ID" value="NZ_CAIJDP010000090.1"/>
</dbReference>
<gene>
    <name evidence="3" type="ORF">FLAT13_04793</name>
</gene>
<dbReference type="InterPro" id="IPR026444">
    <property type="entry name" value="Secre_tail"/>
</dbReference>
<dbReference type="Pfam" id="PF18962">
    <property type="entry name" value="Por_Secre_tail"/>
    <property type="match status" value="1"/>
</dbReference>